<name>A0A6G1VKB8_9BACT</name>
<accession>A0A6G1VKB8</accession>
<dbReference type="Proteomes" id="UP000477980">
    <property type="component" value="Unassembled WGS sequence"/>
</dbReference>
<comment type="caution">
    <text evidence="2">The sequence shown here is derived from an EMBL/GenBank/DDBJ whole genome shotgun (WGS) entry which is preliminary data.</text>
</comment>
<dbReference type="SUPFAM" id="SSF52266">
    <property type="entry name" value="SGNH hydrolase"/>
    <property type="match status" value="1"/>
</dbReference>
<dbReference type="InterPro" id="IPR036514">
    <property type="entry name" value="SGNH_hydro_sf"/>
</dbReference>
<organism evidence="2 3">
    <name type="scientific">Segatella copri</name>
    <dbReference type="NCBI Taxonomy" id="165179"/>
    <lineage>
        <taxon>Bacteria</taxon>
        <taxon>Pseudomonadati</taxon>
        <taxon>Bacteroidota</taxon>
        <taxon>Bacteroidia</taxon>
        <taxon>Bacteroidales</taxon>
        <taxon>Prevotellaceae</taxon>
        <taxon>Segatella</taxon>
    </lineage>
</organism>
<dbReference type="CDD" id="cd00229">
    <property type="entry name" value="SGNH_hydrolase"/>
    <property type="match status" value="1"/>
</dbReference>
<protein>
    <recommendedName>
        <fullName evidence="4">SGNH/GDSL hydrolase family protein</fullName>
    </recommendedName>
</protein>
<dbReference type="EMBL" id="VZAH01000057">
    <property type="protein sequence ID" value="MQP13879.1"/>
    <property type="molecule type" value="Genomic_DNA"/>
</dbReference>
<sequence>MKRLSVIVCLFMFALMPLMAQVKQTVAVLGDSYSTFEGFIPKGYATWYTTAVQKATDVNKVEQTWWWQVIKEGGYKMGNINSYSGSTICNTGYRDEDYSDRSFINRTTLLGNPDIILICGGTNDSWANAPIGNYQYSNWKRADLYCFRPALAKLLSDLRQRHPNVDIYFILNSELKDEINESVKKICKTYQVPVIALHDIDKKNGHPTIKGMRSLADQVLKVIKK</sequence>
<feature type="signal peptide" evidence="1">
    <location>
        <begin position="1"/>
        <end position="20"/>
    </location>
</feature>
<gene>
    <name evidence="2" type="ORF">F7D25_05550</name>
</gene>
<evidence type="ECO:0000313" key="2">
    <source>
        <dbReference type="EMBL" id="MQP13879.1"/>
    </source>
</evidence>
<dbReference type="RefSeq" id="WP_153090685.1">
    <property type="nucleotide sequence ID" value="NZ_DAWDMP010000007.1"/>
</dbReference>
<keyword evidence="1" id="KW-0732">Signal</keyword>
<evidence type="ECO:0000256" key="1">
    <source>
        <dbReference type="SAM" id="SignalP"/>
    </source>
</evidence>
<dbReference type="OrthoDB" id="1246242at2"/>
<dbReference type="GO" id="GO:0016788">
    <property type="term" value="F:hydrolase activity, acting on ester bonds"/>
    <property type="evidence" value="ECO:0007669"/>
    <property type="project" value="UniProtKB-ARBA"/>
</dbReference>
<feature type="chain" id="PRO_5026351226" description="SGNH/GDSL hydrolase family protein" evidence="1">
    <location>
        <begin position="21"/>
        <end position="225"/>
    </location>
</feature>
<proteinExistence type="predicted"/>
<evidence type="ECO:0008006" key="4">
    <source>
        <dbReference type="Google" id="ProtNLM"/>
    </source>
</evidence>
<reference evidence="2 3" key="1">
    <citation type="submission" date="2019-09" db="EMBL/GenBank/DDBJ databases">
        <title>Distinct polysaccharide growth profiles of human intestinal Prevotella copri isolates.</title>
        <authorList>
            <person name="Fehlner-Peach H."/>
            <person name="Magnabosco C."/>
            <person name="Raghavan V."/>
            <person name="Scher J.U."/>
            <person name="Tett A."/>
            <person name="Cox L.M."/>
            <person name="Gottsegen C."/>
            <person name="Watters A."/>
            <person name="Wiltshire- Gordon J.D."/>
            <person name="Segata N."/>
            <person name="Bonneau R."/>
            <person name="Littman D.R."/>
        </authorList>
    </citation>
    <scope>NUCLEOTIDE SEQUENCE [LARGE SCALE GENOMIC DNA]</scope>
    <source>
        <strain evidence="3">iAA917</strain>
    </source>
</reference>
<dbReference type="AlphaFoldDB" id="A0A6G1VKB8"/>
<evidence type="ECO:0000313" key="3">
    <source>
        <dbReference type="Proteomes" id="UP000477980"/>
    </source>
</evidence>
<dbReference type="Pfam" id="PF16255">
    <property type="entry name" value="Lipase_GDSL_lke"/>
    <property type="match status" value="1"/>
</dbReference>
<dbReference type="Gene3D" id="3.40.50.1110">
    <property type="entry name" value="SGNH hydrolase"/>
    <property type="match status" value="1"/>
</dbReference>
<dbReference type="InterPro" id="IPR032588">
    <property type="entry name" value="Lipase_GDSL_lke"/>
</dbReference>